<proteinExistence type="predicted"/>
<comment type="caution">
    <text evidence="1">The sequence shown here is derived from an EMBL/GenBank/DDBJ whole genome shotgun (WGS) entry which is preliminary data.</text>
</comment>
<dbReference type="OrthoDB" id="10379542at2759"/>
<evidence type="ECO:0000313" key="1">
    <source>
        <dbReference type="EMBL" id="KAF9764700.1"/>
    </source>
</evidence>
<keyword evidence="2" id="KW-1185">Reference proteome</keyword>
<dbReference type="AlphaFoldDB" id="A0A9P6H0J9"/>
<dbReference type="Proteomes" id="UP000740883">
    <property type="component" value="Unassembled WGS sequence"/>
</dbReference>
<name>A0A9P6H0J9_9MICR</name>
<organism evidence="1 2">
    <name type="scientific">Nosema granulosis</name>
    <dbReference type="NCBI Taxonomy" id="83296"/>
    <lineage>
        <taxon>Eukaryota</taxon>
        <taxon>Fungi</taxon>
        <taxon>Fungi incertae sedis</taxon>
        <taxon>Microsporidia</taxon>
        <taxon>Nosematidae</taxon>
        <taxon>Nosema</taxon>
    </lineage>
</organism>
<gene>
    <name evidence="1" type="ORF">NGRA_0357</name>
</gene>
<protein>
    <submittedName>
        <fullName evidence="1">Uncharacterized protein</fullName>
    </submittedName>
</protein>
<dbReference type="EMBL" id="SBJO01000012">
    <property type="protein sequence ID" value="KAF9764700.1"/>
    <property type="molecule type" value="Genomic_DNA"/>
</dbReference>
<evidence type="ECO:0000313" key="2">
    <source>
        <dbReference type="Proteomes" id="UP000740883"/>
    </source>
</evidence>
<accession>A0A9P6H0J9</accession>
<reference evidence="1 2" key="1">
    <citation type="journal article" date="2020" name="Genome Biol. Evol.">
        <title>Comparative genomics of strictly vertically transmitted, feminizing microsporidia endosymbionts of amphipod crustaceans.</title>
        <authorList>
            <person name="Cormier A."/>
            <person name="Chebbi M.A."/>
            <person name="Giraud I."/>
            <person name="Wattier R."/>
            <person name="Teixeira M."/>
            <person name="Gilbert C."/>
            <person name="Rigaud T."/>
            <person name="Cordaux R."/>
        </authorList>
    </citation>
    <scope>NUCLEOTIDE SEQUENCE [LARGE SCALE GENOMIC DNA]</scope>
    <source>
        <strain evidence="1 2">Ou3-Ou53</strain>
    </source>
</reference>
<sequence>MEYIFIGQPSLKELRIVLNNERYHPTNRMLLRYNIRSYQYIKSLKSTIPKSRLARLLQFYKTQSEFEAFKIVYFLEKKTQHKNLHRFKLKSQKVLSKHFNSTDVFFRDLARLLAFNPPRNIPNVEVNSTQDKSLMGNTDLPPMEMFFTDTFSDFSDHTELSDKKTVEKHKRNLFFTSDSFFKEIGDGEICFSDIRKDNMGSSKDVTEKKPRRITINLKIKKKAEEVAPKPATDKQIVFANERDKKECSKRASSIMNQVPGVSGAPKNINFDSFISSDNDLIDFDFKKIYSETDDTATKPLKRQVLGPKDINRQNKKESEKNYEKILRRNTHINSNYKFIKVYHTNAVAKKVSLSRVNREKRVKFVSTYSPEPHNPEKPVSILQKTKFKKDIKPSKVKQTVFIKRLV</sequence>